<name>A0A4U3L971_9BACT</name>
<evidence type="ECO:0000313" key="3">
    <source>
        <dbReference type="Proteomes" id="UP000305848"/>
    </source>
</evidence>
<organism evidence="2 3">
    <name type="scientific">Ilyomonas limi</name>
    <dbReference type="NCBI Taxonomy" id="2575867"/>
    <lineage>
        <taxon>Bacteria</taxon>
        <taxon>Pseudomonadati</taxon>
        <taxon>Bacteroidota</taxon>
        <taxon>Chitinophagia</taxon>
        <taxon>Chitinophagales</taxon>
        <taxon>Chitinophagaceae</taxon>
        <taxon>Ilyomonas</taxon>
    </lineage>
</organism>
<accession>A0A4U3L971</accession>
<protein>
    <submittedName>
        <fullName evidence="2">T9SS type A sorting domain-containing protein</fullName>
    </submittedName>
</protein>
<dbReference type="InterPro" id="IPR026444">
    <property type="entry name" value="Secre_tail"/>
</dbReference>
<reference evidence="2 3" key="1">
    <citation type="submission" date="2019-05" db="EMBL/GenBank/DDBJ databases">
        <title>Panacibacter sp. strain 17mud1-8 Genome sequencing and assembly.</title>
        <authorList>
            <person name="Chhetri G."/>
        </authorList>
    </citation>
    <scope>NUCLEOTIDE SEQUENCE [LARGE SCALE GENOMIC DNA]</scope>
    <source>
        <strain evidence="2 3">17mud1-8</strain>
    </source>
</reference>
<sequence length="375" mass="40897">MKKVLLLAVMLIIGHQLFAFTTQGVWRWRKDDGSETSATWMAAQNTPVTISSMDSIIRLRIELYNNGSGGTLDGAFFEDSSSEAGSHWDTIKLETGSSAFVLAGTDAYVTDLEPTTAQLNGQAFAFEPGKVIVSTYKLPAQTVSKGARTEMEYTIKPSANIKPGVTYYFRVDAANYLVDYEFPSLTTSAVLPVNITGFIVQAAEKGVLLRWTTVTETNNARFEVERSGDGRTWSVIGSTKGNGTSAEAHTYTLYDDSPLNGMNFYRIRQYDVNGKASITDIKSLNMLRSRANVVSVFPNPAKGSNIQFSLQHYSGGDLLVTLSSANGKTVHTEVIKAAQQNITYKLHVNNALNAGMYILHVKGGDVAESIKVIVQ</sequence>
<proteinExistence type="predicted"/>
<dbReference type="Proteomes" id="UP000305848">
    <property type="component" value="Unassembled WGS sequence"/>
</dbReference>
<evidence type="ECO:0000259" key="1">
    <source>
        <dbReference type="Pfam" id="PF18962"/>
    </source>
</evidence>
<comment type="caution">
    <text evidence="2">The sequence shown here is derived from an EMBL/GenBank/DDBJ whole genome shotgun (WGS) entry which is preliminary data.</text>
</comment>
<dbReference type="Pfam" id="PF18962">
    <property type="entry name" value="Por_Secre_tail"/>
    <property type="match status" value="1"/>
</dbReference>
<dbReference type="Gene3D" id="2.60.40.10">
    <property type="entry name" value="Immunoglobulins"/>
    <property type="match status" value="1"/>
</dbReference>
<evidence type="ECO:0000313" key="2">
    <source>
        <dbReference type="EMBL" id="TKK71871.1"/>
    </source>
</evidence>
<feature type="domain" description="Secretion system C-terminal sorting" evidence="1">
    <location>
        <begin position="296"/>
        <end position="374"/>
    </location>
</feature>
<gene>
    <name evidence="2" type="ORF">FC093_02310</name>
</gene>
<keyword evidence="3" id="KW-1185">Reference proteome</keyword>
<dbReference type="OrthoDB" id="680177at2"/>
<dbReference type="InterPro" id="IPR013783">
    <property type="entry name" value="Ig-like_fold"/>
</dbReference>
<dbReference type="AlphaFoldDB" id="A0A4U3L971"/>
<dbReference type="NCBIfam" id="TIGR04183">
    <property type="entry name" value="Por_Secre_tail"/>
    <property type="match status" value="1"/>
</dbReference>
<dbReference type="RefSeq" id="WP_137260111.1">
    <property type="nucleotide sequence ID" value="NZ_SZQL01000001.1"/>
</dbReference>
<dbReference type="EMBL" id="SZQL01000001">
    <property type="protein sequence ID" value="TKK71871.1"/>
    <property type="molecule type" value="Genomic_DNA"/>
</dbReference>